<evidence type="ECO:0000313" key="3">
    <source>
        <dbReference type="EMBL" id="HDM90615.1"/>
    </source>
</evidence>
<organism evidence="3">
    <name type="scientific">candidate division WOR-3 bacterium</name>
    <dbReference type="NCBI Taxonomy" id="2052148"/>
    <lineage>
        <taxon>Bacteria</taxon>
        <taxon>Bacteria division WOR-3</taxon>
    </lineage>
</organism>
<dbReference type="EMBL" id="DRBW01000200">
    <property type="protein sequence ID" value="HDM90615.1"/>
    <property type="molecule type" value="Genomic_DNA"/>
</dbReference>
<feature type="non-terminal residue" evidence="3">
    <location>
        <position position="382"/>
    </location>
</feature>
<dbReference type="Pfam" id="PF09818">
    <property type="entry name" value="ABC_ATPase"/>
    <property type="match status" value="1"/>
</dbReference>
<dbReference type="InterPro" id="IPR027417">
    <property type="entry name" value="P-loop_NTPase"/>
</dbReference>
<dbReference type="AlphaFoldDB" id="A0A7C0XB85"/>
<dbReference type="SUPFAM" id="SSF52540">
    <property type="entry name" value="P-loop containing nucleoside triphosphate hydrolases"/>
    <property type="match status" value="1"/>
</dbReference>
<name>A0A7C0XB85_UNCW3</name>
<sequence length="382" mass="42229">MSDAATLRCILRRIDRRGYKAYRDIEGVYAVGDFTLFIDRVQSDPFAPPSKIRLRVSKEKARLPEDLMRKGVRRMALSDFIARKVREGIGRLPGAWRGSGKSGKIFIDAGGQEGLERTAVVLTEEWVEARMEVGLPAAGRTILADEAEELLLKDLIEAGRYGLMFDSAREREARNFVYCVENQEFIRSKLPERHLVAFVADGSILPRKSGASDLPMDRERAVPFVSPPELRVEFELPNPISSEGEPRNRITGMGLPEGVTLIVGGGFHGKSTLLKAIERGVYPHIPGDGREYVVTCPHAVKIRAEDGRRVEKVDISPFIGRLPGGISTVEFSTDDASGSTSQAANIMEALEVGARVFLLDEDTSATNFMIRDARMQALVSKK</sequence>
<dbReference type="InterPro" id="IPR019195">
    <property type="entry name" value="ABC_ATPase_put"/>
</dbReference>
<gene>
    <name evidence="3" type="ORF">ENG67_05360</name>
</gene>
<feature type="domain" description="ATPase of the ABC class N-terminal" evidence="2">
    <location>
        <begin position="6"/>
        <end position="157"/>
    </location>
</feature>
<accession>A0A7C0XB85</accession>
<dbReference type="Pfam" id="PF20446">
    <property type="entry name" value="ABC_N"/>
    <property type="match status" value="1"/>
</dbReference>
<dbReference type="PANTHER" id="PTHR38149">
    <property type="entry name" value="ATPASE"/>
    <property type="match status" value="1"/>
</dbReference>
<dbReference type="Proteomes" id="UP000885931">
    <property type="component" value="Unassembled WGS sequence"/>
</dbReference>
<feature type="domain" description="ATPase of the ABC class C-terminal" evidence="1">
    <location>
        <begin position="171"/>
        <end position="381"/>
    </location>
</feature>
<dbReference type="InterPro" id="IPR046833">
    <property type="entry name" value="ABC_N"/>
</dbReference>
<comment type="caution">
    <text evidence="3">The sequence shown here is derived from an EMBL/GenBank/DDBJ whole genome shotgun (WGS) entry which is preliminary data.</text>
</comment>
<reference evidence="3" key="1">
    <citation type="journal article" date="2020" name="mSystems">
        <title>Genome- and Community-Level Interaction Insights into Carbon Utilization and Element Cycling Functions of Hydrothermarchaeota in Hydrothermal Sediment.</title>
        <authorList>
            <person name="Zhou Z."/>
            <person name="Liu Y."/>
            <person name="Xu W."/>
            <person name="Pan J."/>
            <person name="Luo Z.H."/>
            <person name="Li M."/>
        </authorList>
    </citation>
    <scope>NUCLEOTIDE SEQUENCE [LARGE SCALE GENOMIC DNA]</scope>
    <source>
        <strain evidence="3">HyVt-237</strain>
    </source>
</reference>
<evidence type="ECO:0000259" key="2">
    <source>
        <dbReference type="Pfam" id="PF20446"/>
    </source>
</evidence>
<dbReference type="InterPro" id="IPR046834">
    <property type="entry name" value="ABC_ATPase_C"/>
</dbReference>
<protein>
    <submittedName>
        <fullName evidence="3">ATPase</fullName>
    </submittedName>
</protein>
<evidence type="ECO:0000259" key="1">
    <source>
        <dbReference type="Pfam" id="PF09818"/>
    </source>
</evidence>
<dbReference type="PANTHER" id="PTHR38149:SF1">
    <property type="entry name" value="ATPASE"/>
    <property type="match status" value="1"/>
</dbReference>
<proteinExistence type="predicted"/>